<proteinExistence type="inferred from homology"/>
<dbReference type="Proteomes" id="UP000215256">
    <property type="component" value="Chromosome 2"/>
</dbReference>
<comment type="catalytic activity">
    <reaction evidence="1">
        <text>2-hydroxychromene-2-carboxylate = (3E)-4-(2-hydroxyphenyl)-2-oxobut-3-enoate</text>
        <dbReference type="Rhea" id="RHEA:27401"/>
        <dbReference type="ChEBI" id="CHEBI:59350"/>
        <dbReference type="ChEBI" id="CHEBI:59353"/>
        <dbReference type="EC" id="5.99.1.4"/>
    </reaction>
</comment>
<sequence>MPKSIDYFFSIGSPWSYLGLDTLEELAERHVIEIKPYLATVIEENGGIFSRNRPEARRAYGAQDLKRWAKFRGKPLFIDSRPALSDPTPASFSVIAAYLEGQNWLQLTRVLQHAFWSEAKDIGKPEVRSAVADEAGFNGQYLLGRENDHDVQAKWKSDRERAVDRGVFGFPTYIYDTETYWGQDNLGFLASHLRGETY</sequence>
<dbReference type="PANTHER" id="PTHR42943:SF2">
    <property type="entry name" value="GLUTATHIONE S-TRANSFERASE KAPPA 1"/>
    <property type="match status" value="1"/>
</dbReference>
<gene>
    <name evidence="4" type="ORF">CES85_4319</name>
</gene>
<evidence type="ECO:0000256" key="1">
    <source>
        <dbReference type="PIRNR" id="PIRNR006386"/>
    </source>
</evidence>
<dbReference type="InterPro" id="IPR014440">
    <property type="entry name" value="HCCAis_GSTk"/>
</dbReference>
<dbReference type="EMBL" id="CP022603">
    <property type="protein sequence ID" value="ASV83539.1"/>
    <property type="molecule type" value="Genomic_DNA"/>
</dbReference>
<evidence type="ECO:0000256" key="2">
    <source>
        <dbReference type="PIRSR" id="PIRSR006386-1"/>
    </source>
</evidence>
<dbReference type="InterPro" id="IPR044087">
    <property type="entry name" value="NahD-like"/>
</dbReference>
<dbReference type="EC" id="5.99.1.4" evidence="1"/>
<comment type="similarity">
    <text evidence="1">Belongs to the GST superfamily. NadH family.</text>
</comment>
<accession>A0A248UB17</accession>
<dbReference type="KEGG" id="och:CES85_4319"/>
<dbReference type="CDD" id="cd03022">
    <property type="entry name" value="DsbA_HCCA_Iso"/>
    <property type="match status" value="1"/>
</dbReference>
<organism evidence="4 5">
    <name type="scientific">Ochrobactrum quorumnocens</name>
    <dbReference type="NCBI Taxonomy" id="271865"/>
    <lineage>
        <taxon>Bacteria</taxon>
        <taxon>Pseudomonadati</taxon>
        <taxon>Pseudomonadota</taxon>
        <taxon>Alphaproteobacteria</taxon>
        <taxon>Hyphomicrobiales</taxon>
        <taxon>Brucellaceae</taxon>
        <taxon>Brucella/Ochrobactrum group</taxon>
        <taxon>Ochrobactrum</taxon>
    </lineage>
</organism>
<dbReference type="InterPro" id="IPR001853">
    <property type="entry name" value="DSBA-like_thioredoxin_dom"/>
</dbReference>
<dbReference type="GO" id="GO:0018845">
    <property type="term" value="F:2-hydroxychromene-2-carboxylate isomerase activity"/>
    <property type="evidence" value="ECO:0007669"/>
    <property type="project" value="UniProtKB-UniRule"/>
</dbReference>
<dbReference type="AlphaFoldDB" id="A0A248UB17"/>
<evidence type="ECO:0000259" key="3">
    <source>
        <dbReference type="Pfam" id="PF01323"/>
    </source>
</evidence>
<reference evidence="4 5" key="1">
    <citation type="submission" date="2017-07" db="EMBL/GenBank/DDBJ databases">
        <title>Phylogenetic study on the rhizospheric bacterium Ochrobactrum sp. A44.</title>
        <authorList>
            <person name="Krzyzanowska D.M."/>
            <person name="Ossowicki A."/>
            <person name="Rajewska M."/>
            <person name="Maciag T."/>
            <person name="Kaczynski Z."/>
            <person name="Czerwicka M."/>
            <person name="Jafra S."/>
        </authorList>
    </citation>
    <scope>NUCLEOTIDE SEQUENCE [LARGE SCALE GENOMIC DNA]</scope>
    <source>
        <strain evidence="4 5">A44</strain>
    </source>
</reference>
<dbReference type="Gene3D" id="3.40.30.10">
    <property type="entry name" value="Glutaredoxin"/>
    <property type="match status" value="1"/>
</dbReference>
<dbReference type="GO" id="GO:0004364">
    <property type="term" value="F:glutathione transferase activity"/>
    <property type="evidence" value="ECO:0007669"/>
    <property type="project" value="TreeGrafter"/>
</dbReference>
<dbReference type="InterPro" id="IPR036249">
    <property type="entry name" value="Thioredoxin-like_sf"/>
</dbReference>
<dbReference type="RefSeq" id="WP_095444489.1">
    <property type="nucleotide sequence ID" value="NZ_CP022603.1"/>
</dbReference>
<dbReference type="SUPFAM" id="SSF52833">
    <property type="entry name" value="Thioredoxin-like"/>
    <property type="match status" value="1"/>
</dbReference>
<dbReference type="GO" id="GO:0006749">
    <property type="term" value="P:glutathione metabolic process"/>
    <property type="evidence" value="ECO:0007669"/>
    <property type="project" value="TreeGrafter"/>
</dbReference>
<feature type="active site" description="Nucleophile" evidence="2">
    <location>
        <position position="13"/>
    </location>
</feature>
<dbReference type="GO" id="GO:0004602">
    <property type="term" value="F:glutathione peroxidase activity"/>
    <property type="evidence" value="ECO:0007669"/>
    <property type="project" value="TreeGrafter"/>
</dbReference>
<dbReference type="PANTHER" id="PTHR42943">
    <property type="entry name" value="GLUTATHIONE S-TRANSFERASE KAPPA"/>
    <property type="match status" value="1"/>
</dbReference>
<dbReference type="PIRSF" id="PIRSF006386">
    <property type="entry name" value="HCCAis_GSTk"/>
    <property type="match status" value="1"/>
</dbReference>
<feature type="domain" description="DSBA-like thioredoxin" evidence="3">
    <location>
        <begin position="5"/>
        <end position="193"/>
    </location>
</feature>
<name>A0A248UB17_9HYPH</name>
<evidence type="ECO:0000313" key="5">
    <source>
        <dbReference type="Proteomes" id="UP000215256"/>
    </source>
</evidence>
<keyword evidence="1" id="KW-0413">Isomerase</keyword>
<dbReference type="Pfam" id="PF01323">
    <property type="entry name" value="DSBA"/>
    <property type="match status" value="1"/>
</dbReference>
<evidence type="ECO:0000313" key="4">
    <source>
        <dbReference type="EMBL" id="ASV83539.1"/>
    </source>
</evidence>
<dbReference type="InterPro" id="IPR051924">
    <property type="entry name" value="GST_Kappa/NadH"/>
</dbReference>
<protein>
    <recommendedName>
        <fullName evidence="1">2-hydroxychromene-2-carboxylate isomerase</fullName>
        <ecNumber evidence="1">5.99.1.4</ecNumber>
    </recommendedName>
</protein>
<dbReference type="OrthoDB" id="5244108at2"/>
<dbReference type="GO" id="GO:1901170">
    <property type="term" value="P:naphthalene catabolic process"/>
    <property type="evidence" value="ECO:0007669"/>
    <property type="project" value="InterPro"/>
</dbReference>